<dbReference type="AlphaFoldDB" id="A0A7E4UPV1"/>
<dbReference type="Proteomes" id="UP000492821">
    <property type="component" value="Unassembled WGS sequence"/>
</dbReference>
<name>A0A7E4UPV1_PANRE</name>
<organism evidence="2 3">
    <name type="scientific">Panagrellus redivivus</name>
    <name type="common">Microworm</name>
    <dbReference type="NCBI Taxonomy" id="6233"/>
    <lineage>
        <taxon>Eukaryota</taxon>
        <taxon>Metazoa</taxon>
        <taxon>Ecdysozoa</taxon>
        <taxon>Nematoda</taxon>
        <taxon>Chromadorea</taxon>
        <taxon>Rhabditida</taxon>
        <taxon>Tylenchina</taxon>
        <taxon>Panagrolaimomorpha</taxon>
        <taxon>Panagrolaimoidea</taxon>
        <taxon>Panagrolaimidae</taxon>
        <taxon>Panagrellus</taxon>
    </lineage>
</organism>
<evidence type="ECO:0000256" key="1">
    <source>
        <dbReference type="SAM" id="MobiDB-lite"/>
    </source>
</evidence>
<sequence length="88" mass="9827">MVLLNETPITTEMVIKIEHRPDNGDGARKSVDTVLRWCEAGYIYTNSLEQLTPTIATLSSPRFNVCQKRRSATSEDGLPPNTPIQPIE</sequence>
<protein>
    <submittedName>
        <fullName evidence="3">Transposase</fullName>
    </submittedName>
</protein>
<reference evidence="2" key="1">
    <citation type="journal article" date="2013" name="Genetics">
        <title>The draft genome and transcriptome of Panagrellus redivivus are shaped by the harsh demands of a free-living lifestyle.</title>
        <authorList>
            <person name="Srinivasan J."/>
            <person name="Dillman A.R."/>
            <person name="Macchietto M.G."/>
            <person name="Heikkinen L."/>
            <person name="Lakso M."/>
            <person name="Fracchia K.M."/>
            <person name="Antoshechkin I."/>
            <person name="Mortazavi A."/>
            <person name="Wong G."/>
            <person name="Sternberg P.W."/>
        </authorList>
    </citation>
    <scope>NUCLEOTIDE SEQUENCE [LARGE SCALE GENOMIC DNA]</scope>
    <source>
        <strain evidence="2">MT8872</strain>
    </source>
</reference>
<dbReference type="WBParaSite" id="Pan_g113.t1">
    <property type="protein sequence ID" value="Pan_g113.t1"/>
    <property type="gene ID" value="Pan_g113"/>
</dbReference>
<keyword evidence="2" id="KW-1185">Reference proteome</keyword>
<accession>A0A7E4UPV1</accession>
<reference evidence="3" key="2">
    <citation type="submission" date="2020-10" db="UniProtKB">
        <authorList>
            <consortium name="WormBaseParasite"/>
        </authorList>
    </citation>
    <scope>IDENTIFICATION</scope>
</reference>
<proteinExistence type="predicted"/>
<evidence type="ECO:0000313" key="2">
    <source>
        <dbReference type="Proteomes" id="UP000492821"/>
    </source>
</evidence>
<evidence type="ECO:0000313" key="3">
    <source>
        <dbReference type="WBParaSite" id="Pan_g113.t1"/>
    </source>
</evidence>
<feature type="region of interest" description="Disordered" evidence="1">
    <location>
        <begin position="68"/>
        <end position="88"/>
    </location>
</feature>